<reference evidence="3" key="1">
    <citation type="journal article" date="2019" name="Int. J. Syst. Evol. Microbiol.">
        <title>The Global Catalogue of Microorganisms (GCM) 10K type strain sequencing project: providing services to taxonomists for standard genome sequencing and annotation.</title>
        <authorList>
            <consortium name="The Broad Institute Genomics Platform"/>
            <consortium name="The Broad Institute Genome Sequencing Center for Infectious Disease"/>
            <person name="Wu L."/>
            <person name="Ma J."/>
        </authorList>
    </citation>
    <scope>NUCLEOTIDE SEQUENCE [LARGE SCALE GENOMIC DNA]</scope>
    <source>
        <strain evidence="3">JCM 13006</strain>
    </source>
</reference>
<protein>
    <submittedName>
        <fullName evidence="2">Uncharacterized protein</fullName>
    </submittedName>
</protein>
<sequence length="102" mass="10772">MSPAPPPVGRAADGQGSPSRGSGVDRGFGGSRAPGRGSRREDRPMTTPGDKDAPLEDEEAIERSAEERNITSPTPRDVREKADDRADGKDRPEPPAADVRAP</sequence>
<keyword evidence="3" id="KW-1185">Reference proteome</keyword>
<dbReference type="EMBL" id="BAABIS010000001">
    <property type="protein sequence ID" value="GAA4832314.1"/>
    <property type="molecule type" value="Genomic_DNA"/>
</dbReference>
<dbReference type="Proteomes" id="UP001501752">
    <property type="component" value="Unassembled WGS sequence"/>
</dbReference>
<name>A0ABP9DA36_9ACTN</name>
<feature type="compositionally biased region" description="Basic and acidic residues" evidence="1">
    <location>
        <begin position="38"/>
        <end position="54"/>
    </location>
</feature>
<proteinExistence type="predicted"/>
<comment type="caution">
    <text evidence="2">The sequence shown here is derived from an EMBL/GenBank/DDBJ whole genome shotgun (WGS) entry which is preliminary data.</text>
</comment>
<gene>
    <name evidence="2" type="ORF">GCM10023235_03280</name>
</gene>
<accession>A0ABP9DA36</accession>
<feature type="region of interest" description="Disordered" evidence="1">
    <location>
        <begin position="1"/>
        <end position="102"/>
    </location>
</feature>
<organism evidence="2 3">
    <name type="scientific">Kitasatospora terrestris</name>
    <dbReference type="NCBI Taxonomy" id="258051"/>
    <lineage>
        <taxon>Bacteria</taxon>
        <taxon>Bacillati</taxon>
        <taxon>Actinomycetota</taxon>
        <taxon>Actinomycetes</taxon>
        <taxon>Kitasatosporales</taxon>
        <taxon>Streptomycetaceae</taxon>
        <taxon>Kitasatospora</taxon>
    </lineage>
</organism>
<evidence type="ECO:0000313" key="2">
    <source>
        <dbReference type="EMBL" id="GAA4832314.1"/>
    </source>
</evidence>
<evidence type="ECO:0000313" key="3">
    <source>
        <dbReference type="Proteomes" id="UP001501752"/>
    </source>
</evidence>
<evidence type="ECO:0000256" key="1">
    <source>
        <dbReference type="SAM" id="MobiDB-lite"/>
    </source>
</evidence>
<feature type="compositionally biased region" description="Basic and acidic residues" evidence="1">
    <location>
        <begin position="76"/>
        <end position="93"/>
    </location>
</feature>